<feature type="region of interest" description="Disordered" evidence="7">
    <location>
        <begin position="292"/>
        <end position="316"/>
    </location>
</feature>
<evidence type="ECO:0000256" key="2">
    <source>
        <dbReference type="ARBA" id="ARBA00022705"/>
    </source>
</evidence>
<evidence type="ECO:0000259" key="8">
    <source>
        <dbReference type="Pfam" id="PF11600"/>
    </source>
</evidence>
<dbReference type="Pfam" id="PF12253">
    <property type="entry name" value="CAF1A_dimeriz"/>
    <property type="match status" value="1"/>
</dbReference>
<dbReference type="Proteomes" id="UP000502823">
    <property type="component" value="Unassembled WGS sequence"/>
</dbReference>
<protein>
    <recommendedName>
        <fullName evidence="12">Chromatin assembly factor 1 subunit p150 C-terminal domain-containing protein</fullName>
    </recommendedName>
</protein>
<evidence type="ECO:0000259" key="9">
    <source>
        <dbReference type="Pfam" id="PF12253"/>
    </source>
</evidence>
<dbReference type="InParanoid" id="A0A6L2PBE6"/>
<keyword evidence="6" id="KW-0539">Nucleus</keyword>
<feature type="domain" description="Chromatin assembly factor 1 subunit A dimerization" evidence="9">
    <location>
        <begin position="609"/>
        <end position="678"/>
    </location>
</feature>
<dbReference type="Pfam" id="PF11600">
    <property type="entry name" value="CAF1A_acidic"/>
    <property type="match status" value="1"/>
</dbReference>
<evidence type="ECO:0000256" key="3">
    <source>
        <dbReference type="ARBA" id="ARBA00022763"/>
    </source>
</evidence>
<feature type="compositionally biased region" description="Basic and acidic residues" evidence="7">
    <location>
        <begin position="971"/>
        <end position="986"/>
    </location>
</feature>
<feature type="compositionally biased region" description="Acidic residues" evidence="7">
    <location>
        <begin position="651"/>
        <end position="661"/>
    </location>
</feature>
<sequence>MGKSYGISKKYVRLSSSVMTWHSSTESYKTFESLHSLGHYFTLKREATGRCYMSFEIREGLRQLNSLQSYRSQEALKNLNMKAKNIACDVENRIGRTDVGTPPRKKLKQAQLPFQTRSPGMESSSSRLQNSKRKHSGSMDDTKIVKTVRLNDSSQLGAKKENVCSPAFLGECKKSFGTASKASPNSHAEDIVMGHADDPAEMSAVTNADGDESGGLKGEVLVDEVDRKLKSDDSNGKVPTIVSKGSVTGEAGLDVIVLSDGEDSVGKENVIASSYEVIPTDEQNSTCKNEITDGKQAVSNMSPVADSKRSETESRPVVINERLYEAVKSEKERLPSESDSDICMQVSSKSSPQCSPEINSSDNVMGIATPPNSSLQNSLSDDSFKECNSPSETSLCSSLVSSQKVKKLTPKQLLKQLESARKKKEKERQRQQKRKEKEEREELKKKEKEEKERKKQVELEIKNEEKRAKDEEKRKKEDKRQAEAAAFTSFFFPKKVEPKAVEEPKVKTEENFMPFEVKADMRLAPSARTNLTAALKQSLDRGIESQSRDKLYLDQLRSKEIIPQTSSSTWALNDFKDDDIVILEDDDISGVANNIVESYPTASQLPRPKLLQFWENRRPPYWGTWRKKSQSIRPKNPFNMDETFFDYEVDSDDEWEEEEPGESLHGSDDEKESEDEYEVDNEFFVPHGYLSDEENVGEKDEDQSPEMLKIKLKLLELEFEEEMKQKTERLKPRLFGCVWVDSKTADSASSQLLKLLSPYRAVYQDGPIVMSAPDSSSAAGSPESKNQAPSPTTPLLKKKKKFPEAAIPALIKLIHGNVNRREFLAKEFLAYWNKEQQRSVGNSTEEGSVEGNVSTSQSYDIFKKSVTNKIKDLASWMACPGGGPMTGRMCWYVPPETRALYGLADIALPNTLWNYTFTPKRCEGDIHMASATSTVLTSESNPKQLITKFTKKMTEVERKKQFNMAPADGVTPDKRKGGSQHDDKTQKNFSLNSSSKATPLHKTGDQHKRKVPILTSSPKGQDLATPYKNSLMKFMKPQGNVIGEGKKTVSSFQSSDKLGIEVEECIVLSD</sequence>
<dbReference type="InterPro" id="IPR021644">
    <property type="entry name" value="CAF-1_p150_acidic"/>
</dbReference>
<feature type="compositionally biased region" description="Low complexity" evidence="7">
    <location>
        <begin position="389"/>
        <end position="403"/>
    </location>
</feature>
<dbReference type="GO" id="GO:0006260">
    <property type="term" value="P:DNA replication"/>
    <property type="evidence" value="ECO:0007669"/>
    <property type="project" value="UniProtKB-KW"/>
</dbReference>
<comment type="caution">
    <text evidence="10">The sequence shown here is derived from an EMBL/GenBank/DDBJ whole genome shotgun (WGS) entry which is preliminary data.</text>
</comment>
<evidence type="ECO:0008006" key="12">
    <source>
        <dbReference type="Google" id="ProtNLM"/>
    </source>
</evidence>
<feature type="region of interest" description="Disordered" evidence="7">
    <location>
        <begin position="772"/>
        <end position="795"/>
    </location>
</feature>
<feature type="compositionally biased region" description="Basic and acidic residues" evidence="7">
    <location>
        <begin position="426"/>
        <end position="480"/>
    </location>
</feature>
<feature type="compositionally biased region" description="Polar residues" evidence="7">
    <location>
        <begin position="987"/>
        <end position="997"/>
    </location>
</feature>
<dbReference type="GO" id="GO:0006281">
    <property type="term" value="P:DNA repair"/>
    <property type="evidence" value="ECO:0007669"/>
    <property type="project" value="UniProtKB-KW"/>
</dbReference>
<feature type="compositionally biased region" description="Polar residues" evidence="7">
    <location>
        <begin position="345"/>
        <end position="363"/>
    </location>
</feature>
<evidence type="ECO:0000256" key="4">
    <source>
        <dbReference type="ARBA" id="ARBA00023186"/>
    </source>
</evidence>
<dbReference type="EMBL" id="BLKM01003820">
    <property type="protein sequence ID" value="GFG29741.1"/>
    <property type="molecule type" value="Genomic_DNA"/>
</dbReference>
<keyword evidence="5" id="KW-0234">DNA repair</keyword>
<feature type="compositionally biased region" description="Low complexity" evidence="7">
    <location>
        <begin position="370"/>
        <end position="381"/>
    </location>
</feature>
<organism evidence="10 11">
    <name type="scientific">Coptotermes formosanus</name>
    <name type="common">Formosan subterranean termite</name>
    <dbReference type="NCBI Taxonomy" id="36987"/>
    <lineage>
        <taxon>Eukaryota</taxon>
        <taxon>Metazoa</taxon>
        <taxon>Ecdysozoa</taxon>
        <taxon>Arthropoda</taxon>
        <taxon>Hexapoda</taxon>
        <taxon>Insecta</taxon>
        <taxon>Pterygota</taxon>
        <taxon>Neoptera</taxon>
        <taxon>Polyneoptera</taxon>
        <taxon>Dictyoptera</taxon>
        <taxon>Blattodea</taxon>
        <taxon>Blattoidea</taxon>
        <taxon>Termitoidae</taxon>
        <taxon>Rhinotermitidae</taxon>
        <taxon>Coptotermes</taxon>
    </lineage>
</organism>
<evidence type="ECO:0000313" key="11">
    <source>
        <dbReference type="Proteomes" id="UP000502823"/>
    </source>
</evidence>
<evidence type="ECO:0000256" key="6">
    <source>
        <dbReference type="ARBA" id="ARBA00023242"/>
    </source>
</evidence>
<dbReference type="GO" id="GO:0006334">
    <property type="term" value="P:nucleosome assembly"/>
    <property type="evidence" value="ECO:0007669"/>
    <property type="project" value="TreeGrafter"/>
</dbReference>
<accession>A0A6L2PBE6</accession>
<name>A0A6L2PBE6_COPFO</name>
<proteinExistence type="predicted"/>
<feature type="compositionally biased region" description="Low complexity" evidence="7">
    <location>
        <begin position="772"/>
        <end position="784"/>
    </location>
</feature>
<dbReference type="OrthoDB" id="79480at2759"/>
<evidence type="ECO:0000256" key="7">
    <source>
        <dbReference type="SAM" id="MobiDB-lite"/>
    </source>
</evidence>
<dbReference type="PANTHER" id="PTHR15272:SF0">
    <property type="entry name" value="CHROMATIN ASSEMBLY FACTOR 1 SUBUNIT A"/>
    <property type="match status" value="1"/>
</dbReference>
<feature type="region of interest" description="Disordered" evidence="7">
    <location>
        <begin position="651"/>
        <end position="677"/>
    </location>
</feature>
<keyword evidence="11" id="KW-1185">Reference proteome</keyword>
<evidence type="ECO:0000256" key="5">
    <source>
        <dbReference type="ARBA" id="ARBA00023204"/>
    </source>
</evidence>
<feature type="region of interest" description="Disordered" evidence="7">
    <location>
        <begin position="95"/>
        <end position="142"/>
    </location>
</feature>
<feature type="domain" description="Chromatin assembly factor 1 p150 subunit acidic region" evidence="8">
    <location>
        <begin position="404"/>
        <end position="522"/>
    </location>
</feature>
<feature type="region of interest" description="Disordered" evidence="7">
    <location>
        <begin position="328"/>
        <end position="480"/>
    </location>
</feature>
<evidence type="ECO:0000256" key="1">
    <source>
        <dbReference type="ARBA" id="ARBA00004123"/>
    </source>
</evidence>
<dbReference type="PANTHER" id="PTHR15272">
    <property type="entry name" value="CHROMATIN ASSEMBLY FACTOR 1 SUBUNIT A CAF-1 SUBUNIT A"/>
    <property type="match status" value="1"/>
</dbReference>
<dbReference type="GO" id="GO:0033186">
    <property type="term" value="C:CAF-1 complex"/>
    <property type="evidence" value="ECO:0007669"/>
    <property type="project" value="TreeGrafter"/>
</dbReference>
<gene>
    <name evidence="10" type="ORF">Cfor_03317</name>
</gene>
<feature type="region of interest" description="Disordered" evidence="7">
    <location>
        <begin position="957"/>
        <end position="1022"/>
    </location>
</feature>
<dbReference type="AlphaFoldDB" id="A0A6L2PBE6"/>
<keyword evidence="2" id="KW-0235">DNA replication</keyword>
<keyword evidence="3" id="KW-0227">DNA damage</keyword>
<evidence type="ECO:0000313" key="10">
    <source>
        <dbReference type="EMBL" id="GFG29741.1"/>
    </source>
</evidence>
<keyword evidence="4" id="KW-0143">Chaperone</keyword>
<dbReference type="GO" id="GO:0005634">
    <property type="term" value="C:nucleus"/>
    <property type="evidence" value="ECO:0007669"/>
    <property type="project" value="UniProtKB-SubCell"/>
</dbReference>
<reference evidence="11" key="1">
    <citation type="submission" date="2020-01" db="EMBL/GenBank/DDBJ databases">
        <title>Draft genome sequence of the Termite Coptotermes fromosanus.</title>
        <authorList>
            <person name="Itakura S."/>
            <person name="Yosikawa Y."/>
            <person name="Umezawa K."/>
        </authorList>
    </citation>
    <scope>NUCLEOTIDE SEQUENCE [LARGE SCALE GENOMIC DNA]</scope>
</reference>
<dbReference type="InterPro" id="IPR022043">
    <property type="entry name" value="CAF1A_DD"/>
</dbReference>
<comment type="subcellular location">
    <subcellularLocation>
        <location evidence="1">Nucleus</location>
    </subcellularLocation>
</comment>
<feature type="compositionally biased region" description="Polar residues" evidence="7">
    <location>
        <begin position="112"/>
        <end position="129"/>
    </location>
</feature>